<dbReference type="Proteomes" id="UP001633002">
    <property type="component" value="Unassembled WGS sequence"/>
</dbReference>
<evidence type="ECO:0000313" key="2">
    <source>
        <dbReference type="EMBL" id="KAL3694269.1"/>
    </source>
</evidence>
<keyword evidence="3" id="KW-1185">Reference proteome</keyword>
<evidence type="ECO:0000313" key="3">
    <source>
        <dbReference type="Proteomes" id="UP001633002"/>
    </source>
</evidence>
<sequence>MVELEELQTGQDSERSSARARTALLQKRFQEVITNIIKDTQATFSSLMGDLDQGKQSVGKLPRPLRPQVTDGFHCQIARKPCKLQKLGEGYPEEAPVADGCFDILSNVTSCCCRQNCPSFNEASASSSNIDRDEYEASLRLERLIEEELESRKEILKDNDHQRLYPSQSRTKLDDLNRISARMEKNNDRRKPQEIVESTPT</sequence>
<proteinExistence type="predicted"/>
<evidence type="ECO:0000256" key="1">
    <source>
        <dbReference type="SAM" id="MobiDB-lite"/>
    </source>
</evidence>
<accession>A0ABD3HU79</accession>
<reference evidence="2 3" key="1">
    <citation type="submission" date="2024-09" db="EMBL/GenBank/DDBJ databases">
        <title>Chromosome-scale assembly of Riccia sorocarpa.</title>
        <authorList>
            <person name="Paukszto L."/>
        </authorList>
    </citation>
    <scope>NUCLEOTIDE SEQUENCE [LARGE SCALE GENOMIC DNA]</scope>
    <source>
        <strain evidence="2">LP-2024</strain>
        <tissue evidence="2">Aerial parts of the thallus</tissue>
    </source>
</reference>
<feature type="compositionally biased region" description="Basic and acidic residues" evidence="1">
    <location>
        <begin position="171"/>
        <end position="194"/>
    </location>
</feature>
<name>A0ABD3HU79_9MARC</name>
<organism evidence="2 3">
    <name type="scientific">Riccia sorocarpa</name>
    <dbReference type="NCBI Taxonomy" id="122646"/>
    <lineage>
        <taxon>Eukaryota</taxon>
        <taxon>Viridiplantae</taxon>
        <taxon>Streptophyta</taxon>
        <taxon>Embryophyta</taxon>
        <taxon>Marchantiophyta</taxon>
        <taxon>Marchantiopsida</taxon>
        <taxon>Marchantiidae</taxon>
        <taxon>Marchantiales</taxon>
        <taxon>Ricciaceae</taxon>
        <taxon>Riccia</taxon>
    </lineage>
</organism>
<feature type="region of interest" description="Disordered" evidence="1">
    <location>
        <begin position="159"/>
        <end position="201"/>
    </location>
</feature>
<gene>
    <name evidence="2" type="ORF">R1sor_007920</name>
</gene>
<dbReference type="EMBL" id="JBJQOH010000003">
    <property type="protein sequence ID" value="KAL3694269.1"/>
    <property type="molecule type" value="Genomic_DNA"/>
</dbReference>
<comment type="caution">
    <text evidence="2">The sequence shown here is derived from an EMBL/GenBank/DDBJ whole genome shotgun (WGS) entry which is preliminary data.</text>
</comment>
<dbReference type="AlphaFoldDB" id="A0ABD3HU79"/>
<protein>
    <submittedName>
        <fullName evidence="2">Uncharacterized protein</fullName>
    </submittedName>
</protein>